<evidence type="ECO:0000256" key="11">
    <source>
        <dbReference type="RuleBase" id="RU361133"/>
    </source>
</evidence>
<dbReference type="InterPro" id="IPR001192">
    <property type="entry name" value="PI-PLC_fam"/>
</dbReference>
<evidence type="ECO:0000256" key="2">
    <source>
        <dbReference type="ARBA" id="ARBA00022443"/>
    </source>
</evidence>
<dbReference type="InterPro" id="IPR000909">
    <property type="entry name" value="PLipase_C_PInositol-sp_X_dom"/>
</dbReference>
<dbReference type="Pfam" id="PF00017">
    <property type="entry name" value="SH2"/>
    <property type="match status" value="2"/>
</dbReference>
<dbReference type="SMART" id="SM00148">
    <property type="entry name" value="PLCXc"/>
    <property type="match status" value="1"/>
</dbReference>
<dbReference type="InterPro" id="IPR017946">
    <property type="entry name" value="PLC-like_Pdiesterase_TIM-brl"/>
</dbReference>
<dbReference type="OMA" id="CMLERGT"/>
<dbReference type="GO" id="GO:0051209">
    <property type="term" value="P:release of sequestered calcium ion into cytosol"/>
    <property type="evidence" value="ECO:0007669"/>
    <property type="project" value="TreeGrafter"/>
</dbReference>
<name>A0A9Q0RN31_BLOTA</name>
<dbReference type="InterPro" id="IPR036860">
    <property type="entry name" value="SH2_dom_sf"/>
</dbReference>
<dbReference type="PRINTS" id="PR00390">
    <property type="entry name" value="PHPHLIPASEC"/>
</dbReference>
<dbReference type="Pfam" id="PF00388">
    <property type="entry name" value="PI-PLC-X"/>
    <property type="match status" value="1"/>
</dbReference>
<dbReference type="Gene3D" id="3.30.505.10">
    <property type="entry name" value="SH2 domain"/>
    <property type="match status" value="2"/>
</dbReference>
<sequence length="1195" mass="140342">MQRSVFDNYVKNRSDLTVQQEFIQSLCDGFVLSKIESKTRTERKKFCLRLEMCRIEWYRPMVGYEEFEGYIDYRDIKEIRVHDHTITILYGKKFCLNKLSCKNYSIALEKLSRCFYSIKDIADWAPFRAQIDIMLQREFQELASEHKSCKVVYFKEMKHFVARHHYKQSTEQLKRLFKEVDHTFSNYLDFDGFVSFYYRLAGSHHSDLDAIFQQYSTDQKRIKCIELKRFFQEQQKVNFNLSQVNDIIVRNSLDSLRHYEVDIFFTSSEFIDYLFSKENSIWNEACNVVYQDMTQPLNKYWIASSHNTYLTGDQFKSESSVECYIRCLRGGCRCVELDCWDGPDGKPLIYHGRTLTTRIQFVDVVQCIKEHAFATSEYPVILSIENHCNPKQQKFMANTLDEILGDLLLKNPIDLDEINLPSPQQLKRKIILKHKKNPKENAEMNSKLLSLRKESIEREQSDWEISNSVKADELMIYDHTDEKWKKYLVVLTTRKLNCHLQKNEDEEQPEEDEDDENQTSYGQVGNKTNFYDLNRNEDSNHEFHYGETWFHGPISRINAERILYKQSNLGDGTFLVRESESQPSNYTLSFLQGNEIKKQKVHHSRIIMNDLGNGKRTYQLNNLSAFSSLFELIDYYRTHPLRSNRFREMYLKTPALPANTHEDKPWFYKNLIRPSEREENQFSISFRAENKIKHCRIKREGSLYLIGNEEFNSLTQLIEYYEKNPLYKKISLKFPATRDCVRILGGEPSDSQSTYMDASLIPTESKAIVRYDYNAKENTEMTLHVGDIVRNIVKYDNGWWQGDLGTQQACYFPSNFVEEINGDHSDDGQEEEPKPFSIELNEEEIVVTNGPDNTFKIGAHILKASNPDEQRDWICKIKEVINANQTKGNNKESKKSSIKVAPELDNLIVYCCTTNYSGKSTYYREMCSFRESKIMRYLEPSNFRNILNFTKYQLVRIYPEGSRIYSSNYNPMPMWNNAIQMVALNYQTKDKPMQLNHAKFRQNGNCGYVLMPEYIHSKEFNSFNPPDNLDQFFPIKLSVKVICAKNLRKNIKGILSPSVEVEVVGTSFDSKKCLTKIIDENGLCPCWTNEKFIFNIIYPELSLLRFVVYHRDTFDESSLVGQATFPIGCIREGFRNIRLKNEYTENSELATLLVYIEINPLKDENEEKLDKSIRMLACLENNLNEMLKRNSSSPL</sequence>
<proteinExistence type="predicted"/>
<keyword evidence="9" id="KW-0727">SH2 domain</keyword>
<keyword evidence="11" id="KW-0442">Lipid degradation</keyword>
<dbReference type="SMART" id="SM00252">
    <property type="entry name" value="SH2"/>
    <property type="match status" value="2"/>
</dbReference>
<evidence type="ECO:0000259" key="14">
    <source>
        <dbReference type="PROSITE" id="PS50001"/>
    </source>
</evidence>
<organism evidence="18 19">
    <name type="scientific">Blomia tropicalis</name>
    <name type="common">Mite</name>
    <dbReference type="NCBI Taxonomy" id="40697"/>
    <lineage>
        <taxon>Eukaryota</taxon>
        <taxon>Metazoa</taxon>
        <taxon>Ecdysozoa</taxon>
        <taxon>Arthropoda</taxon>
        <taxon>Chelicerata</taxon>
        <taxon>Arachnida</taxon>
        <taxon>Acari</taxon>
        <taxon>Acariformes</taxon>
        <taxon>Sarcoptiformes</taxon>
        <taxon>Astigmata</taxon>
        <taxon>Glycyphagoidea</taxon>
        <taxon>Echimyopodidae</taxon>
        <taxon>Blomia</taxon>
    </lineage>
</organism>
<dbReference type="PROSITE" id="PS50007">
    <property type="entry name" value="PIPLC_X_DOMAIN"/>
    <property type="match status" value="1"/>
</dbReference>
<keyword evidence="5" id="KW-0460">Magnesium</keyword>
<feature type="domain" description="PI-PLC Y-box" evidence="17">
    <location>
        <begin position="904"/>
        <end position="1015"/>
    </location>
</feature>
<dbReference type="GO" id="GO:0016042">
    <property type="term" value="P:lipid catabolic process"/>
    <property type="evidence" value="ECO:0007669"/>
    <property type="project" value="UniProtKB-KW"/>
</dbReference>
<keyword evidence="11" id="KW-0443">Lipid metabolism</keyword>
<dbReference type="InterPro" id="IPR011992">
    <property type="entry name" value="EF-hand-dom_pair"/>
</dbReference>
<keyword evidence="12" id="KW-0175">Coiled coil</keyword>
<comment type="caution">
    <text evidence="18">The sequence shown here is derived from an EMBL/GenBank/DDBJ whole genome shotgun (WGS) entry which is preliminary data.</text>
</comment>
<dbReference type="AlphaFoldDB" id="A0A9Q0RN31"/>
<dbReference type="GO" id="GO:0016829">
    <property type="term" value="F:lyase activity"/>
    <property type="evidence" value="ECO:0007669"/>
    <property type="project" value="UniProtKB-KW"/>
</dbReference>
<dbReference type="Gene3D" id="3.20.20.190">
    <property type="entry name" value="Phosphatidylinositol (PI) phosphodiesterase"/>
    <property type="match status" value="2"/>
</dbReference>
<feature type="compositionally biased region" description="Polar residues" evidence="13">
    <location>
        <begin position="518"/>
        <end position="531"/>
    </location>
</feature>
<dbReference type="SUPFAM" id="SSF50729">
    <property type="entry name" value="PH domain-like"/>
    <property type="match status" value="1"/>
</dbReference>
<evidence type="ECO:0000313" key="18">
    <source>
        <dbReference type="EMBL" id="KAJ6220326.1"/>
    </source>
</evidence>
<evidence type="ECO:0000313" key="19">
    <source>
        <dbReference type="Proteomes" id="UP001142055"/>
    </source>
</evidence>
<evidence type="ECO:0000259" key="15">
    <source>
        <dbReference type="PROSITE" id="PS50002"/>
    </source>
</evidence>
<dbReference type="SUPFAM" id="SSF55550">
    <property type="entry name" value="SH2 domain"/>
    <property type="match status" value="2"/>
</dbReference>
<dbReference type="Proteomes" id="UP001142055">
    <property type="component" value="Chromosome 2"/>
</dbReference>
<evidence type="ECO:0000256" key="10">
    <source>
        <dbReference type="PROSITE-ProRule" id="PRU00192"/>
    </source>
</evidence>
<evidence type="ECO:0000256" key="3">
    <source>
        <dbReference type="ARBA" id="ARBA00022723"/>
    </source>
</evidence>
<feature type="region of interest" description="Disordered" evidence="13">
    <location>
        <begin position="501"/>
        <end position="533"/>
    </location>
</feature>
<comment type="catalytic activity">
    <reaction evidence="1">
        <text>an N-(acyl)-sphingosylphosphoethanolamine = an N-(acyl)-sphingosyl-1,3-cyclic phosphate + ethanolamine</text>
        <dbReference type="Rhea" id="RHEA:60648"/>
        <dbReference type="ChEBI" id="CHEBI:57603"/>
        <dbReference type="ChEBI" id="CHEBI:143891"/>
        <dbReference type="ChEBI" id="CHEBI:143892"/>
    </reaction>
</comment>
<feature type="compositionally biased region" description="Acidic residues" evidence="13">
    <location>
        <begin position="504"/>
        <end position="517"/>
    </location>
</feature>
<dbReference type="Pfam" id="PF14604">
    <property type="entry name" value="SH3_9"/>
    <property type="match status" value="1"/>
</dbReference>
<feature type="coiled-coil region" evidence="12">
    <location>
        <begin position="1162"/>
        <end position="1189"/>
    </location>
</feature>
<dbReference type="SMART" id="SM00326">
    <property type="entry name" value="SH3"/>
    <property type="match status" value="1"/>
</dbReference>
<dbReference type="SUPFAM" id="SSF49562">
    <property type="entry name" value="C2 domain (Calcium/lipid-binding domain, CaLB)"/>
    <property type="match status" value="1"/>
</dbReference>
<accession>A0A9Q0RN31</accession>
<dbReference type="Gene3D" id="1.10.238.10">
    <property type="entry name" value="EF-hand"/>
    <property type="match status" value="1"/>
</dbReference>
<dbReference type="PROSITE" id="PS50001">
    <property type="entry name" value="SH2"/>
    <property type="match status" value="2"/>
</dbReference>
<dbReference type="EC" id="3.1.4.11" evidence="11"/>
<dbReference type="SUPFAM" id="SSF47473">
    <property type="entry name" value="EF-hand"/>
    <property type="match status" value="1"/>
</dbReference>
<dbReference type="PANTHER" id="PTHR10336">
    <property type="entry name" value="PHOSPHOINOSITIDE-SPECIFIC PHOSPHOLIPASE C FAMILY PROTEIN"/>
    <property type="match status" value="1"/>
</dbReference>
<evidence type="ECO:0000256" key="1">
    <source>
        <dbReference type="ARBA" id="ARBA00000110"/>
    </source>
</evidence>
<dbReference type="InterPro" id="IPR035892">
    <property type="entry name" value="C2_domain_sf"/>
</dbReference>
<dbReference type="SUPFAM" id="SSF51695">
    <property type="entry name" value="PLC-like phosphodiesterases"/>
    <property type="match status" value="1"/>
</dbReference>
<dbReference type="PROSITE" id="PS50002">
    <property type="entry name" value="SH3"/>
    <property type="match status" value="1"/>
</dbReference>
<evidence type="ECO:0000256" key="4">
    <source>
        <dbReference type="ARBA" id="ARBA00022837"/>
    </source>
</evidence>
<reference evidence="18" key="1">
    <citation type="submission" date="2022-12" db="EMBL/GenBank/DDBJ databases">
        <title>Genome assemblies of Blomia tropicalis.</title>
        <authorList>
            <person name="Cui Y."/>
        </authorList>
    </citation>
    <scope>NUCLEOTIDE SEQUENCE</scope>
    <source>
        <tissue evidence="18">Adult mites</tissue>
    </source>
</reference>
<dbReference type="Gene3D" id="2.60.40.150">
    <property type="entry name" value="C2 domain"/>
    <property type="match status" value="1"/>
</dbReference>
<dbReference type="Gene3D" id="2.30.30.40">
    <property type="entry name" value="SH3 Domains"/>
    <property type="match status" value="1"/>
</dbReference>
<dbReference type="GO" id="GO:0046488">
    <property type="term" value="P:phosphatidylinositol metabolic process"/>
    <property type="evidence" value="ECO:0007669"/>
    <property type="project" value="TreeGrafter"/>
</dbReference>
<dbReference type="SMART" id="SM00239">
    <property type="entry name" value="C2"/>
    <property type="match status" value="1"/>
</dbReference>
<keyword evidence="19" id="KW-1185">Reference proteome</keyword>
<dbReference type="PRINTS" id="PR00401">
    <property type="entry name" value="SH2DOMAIN"/>
</dbReference>
<keyword evidence="6" id="KW-1015">Disulfide bond</keyword>
<dbReference type="InterPro" id="IPR000980">
    <property type="entry name" value="SH2"/>
</dbReference>
<evidence type="ECO:0000259" key="16">
    <source>
        <dbReference type="PROSITE" id="PS50004"/>
    </source>
</evidence>
<keyword evidence="8" id="KW-0456">Lyase</keyword>
<evidence type="ECO:0000256" key="8">
    <source>
        <dbReference type="ARBA" id="ARBA00023239"/>
    </source>
</evidence>
<comment type="catalytic activity">
    <reaction evidence="11">
        <text>a 1,2-diacyl-sn-glycero-3-phospho-(1D-myo-inositol-4,5-bisphosphate) + H2O = 1D-myo-inositol 1,4,5-trisphosphate + a 1,2-diacyl-sn-glycerol + H(+)</text>
        <dbReference type="Rhea" id="RHEA:33179"/>
        <dbReference type="ChEBI" id="CHEBI:15377"/>
        <dbReference type="ChEBI" id="CHEBI:15378"/>
        <dbReference type="ChEBI" id="CHEBI:17815"/>
        <dbReference type="ChEBI" id="CHEBI:58456"/>
        <dbReference type="ChEBI" id="CHEBI:203600"/>
        <dbReference type="EC" id="3.1.4.11"/>
    </reaction>
</comment>
<dbReference type="InterPro" id="IPR001452">
    <property type="entry name" value="SH3_domain"/>
</dbReference>
<dbReference type="InterPro" id="IPR001711">
    <property type="entry name" value="PLipase_C_Pinositol-sp_Y"/>
</dbReference>
<dbReference type="SUPFAM" id="SSF50044">
    <property type="entry name" value="SH3-domain"/>
    <property type="match status" value="1"/>
</dbReference>
<keyword evidence="11" id="KW-0378">Hydrolase</keyword>
<evidence type="ECO:0000259" key="17">
    <source>
        <dbReference type="PROSITE" id="PS50008"/>
    </source>
</evidence>
<feature type="domain" description="SH3" evidence="15">
    <location>
        <begin position="762"/>
        <end position="822"/>
    </location>
</feature>
<dbReference type="Pfam" id="PF23583">
    <property type="entry name" value="EF_HAND_2_PLCG"/>
    <property type="match status" value="1"/>
</dbReference>
<dbReference type="Pfam" id="PF00168">
    <property type="entry name" value="C2"/>
    <property type="match status" value="1"/>
</dbReference>
<dbReference type="GO" id="GO:0048468">
    <property type="term" value="P:cell development"/>
    <property type="evidence" value="ECO:0007669"/>
    <property type="project" value="UniProtKB-ARBA"/>
</dbReference>
<evidence type="ECO:0000256" key="7">
    <source>
        <dbReference type="ARBA" id="ARBA00023224"/>
    </source>
</evidence>
<dbReference type="InterPro" id="IPR057061">
    <property type="entry name" value="PLCG_EF-hand_2"/>
</dbReference>
<keyword evidence="3" id="KW-0479">Metal-binding</keyword>
<evidence type="ECO:0000256" key="5">
    <source>
        <dbReference type="ARBA" id="ARBA00022842"/>
    </source>
</evidence>
<dbReference type="PANTHER" id="PTHR10336:SF159">
    <property type="entry name" value="1-PHOSPHATIDYLINOSITOL 4,5-BISPHOSPHATE PHOSPHODIESTERASE GAMMA"/>
    <property type="match status" value="1"/>
</dbReference>
<dbReference type="PROSITE" id="PS50008">
    <property type="entry name" value="PIPLC_Y_DOMAIN"/>
    <property type="match status" value="1"/>
</dbReference>
<feature type="domain" description="SH2" evidence="14">
    <location>
        <begin position="549"/>
        <end position="655"/>
    </location>
</feature>
<dbReference type="CDD" id="cd08558">
    <property type="entry name" value="PI-PLCc_eukaryota"/>
    <property type="match status" value="1"/>
</dbReference>
<feature type="domain" description="SH2" evidence="14">
    <location>
        <begin position="671"/>
        <end position="736"/>
    </location>
</feature>
<feature type="domain" description="C2" evidence="16">
    <location>
        <begin position="1017"/>
        <end position="1141"/>
    </location>
</feature>
<keyword evidence="2 10" id="KW-0728">SH3 domain</keyword>
<evidence type="ECO:0000256" key="6">
    <source>
        <dbReference type="ARBA" id="ARBA00023157"/>
    </source>
</evidence>
<dbReference type="PROSITE" id="PS50004">
    <property type="entry name" value="C2"/>
    <property type="match status" value="1"/>
</dbReference>
<dbReference type="InterPro" id="IPR000008">
    <property type="entry name" value="C2_dom"/>
</dbReference>
<dbReference type="CDD" id="cd00275">
    <property type="entry name" value="C2_PLC_like"/>
    <property type="match status" value="1"/>
</dbReference>
<dbReference type="InterPro" id="IPR036028">
    <property type="entry name" value="SH3-like_dom_sf"/>
</dbReference>
<dbReference type="GO" id="GO:0048015">
    <property type="term" value="P:phosphatidylinositol-mediated signaling"/>
    <property type="evidence" value="ECO:0007669"/>
    <property type="project" value="TreeGrafter"/>
</dbReference>
<protein>
    <recommendedName>
        <fullName evidence="11">Phosphoinositide phospholipase C</fullName>
        <ecNumber evidence="11">3.1.4.11</ecNumber>
    </recommendedName>
</protein>
<evidence type="ECO:0000256" key="9">
    <source>
        <dbReference type="PROSITE-ProRule" id="PRU00191"/>
    </source>
</evidence>
<keyword evidence="4" id="KW-0106">Calcium</keyword>
<evidence type="ECO:0000256" key="12">
    <source>
        <dbReference type="SAM" id="Coils"/>
    </source>
</evidence>
<dbReference type="SMART" id="SM00149">
    <property type="entry name" value="PLCYc"/>
    <property type="match status" value="1"/>
</dbReference>
<evidence type="ECO:0000256" key="13">
    <source>
        <dbReference type="SAM" id="MobiDB-lite"/>
    </source>
</evidence>
<dbReference type="GO" id="GO:0046872">
    <property type="term" value="F:metal ion binding"/>
    <property type="evidence" value="ECO:0007669"/>
    <property type="project" value="UniProtKB-KW"/>
</dbReference>
<dbReference type="Pfam" id="PF00387">
    <property type="entry name" value="PI-PLC-Y"/>
    <property type="match status" value="1"/>
</dbReference>
<dbReference type="EMBL" id="JAPWDV010000002">
    <property type="protein sequence ID" value="KAJ6220326.1"/>
    <property type="molecule type" value="Genomic_DNA"/>
</dbReference>
<keyword evidence="7" id="KW-0807">Transducer</keyword>
<dbReference type="GO" id="GO:0004435">
    <property type="term" value="F:phosphatidylinositol-4,5-bisphosphate phospholipase C activity"/>
    <property type="evidence" value="ECO:0007669"/>
    <property type="project" value="UniProtKB-EC"/>
</dbReference>
<gene>
    <name evidence="18" type="ORF">RDWZM_006138</name>
</gene>
<dbReference type="GO" id="GO:0032587">
    <property type="term" value="C:ruffle membrane"/>
    <property type="evidence" value="ECO:0007669"/>
    <property type="project" value="TreeGrafter"/>
</dbReference>